<reference evidence="2" key="1">
    <citation type="journal article" date="2022" name="Mol. Ecol. Resour.">
        <title>The genomes of chicory, endive, great burdock and yacon provide insights into Asteraceae palaeo-polyploidization history and plant inulin production.</title>
        <authorList>
            <person name="Fan W."/>
            <person name="Wang S."/>
            <person name="Wang H."/>
            <person name="Wang A."/>
            <person name="Jiang F."/>
            <person name="Liu H."/>
            <person name="Zhao H."/>
            <person name="Xu D."/>
            <person name="Zhang Y."/>
        </authorList>
    </citation>
    <scope>NUCLEOTIDE SEQUENCE [LARGE SCALE GENOMIC DNA]</scope>
    <source>
        <strain evidence="2">cv. Punajuju</strain>
    </source>
</reference>
<gene>
    <name evidence="1" type="ORF">L2E82_11917</name>
</gene>
<reference evidence="1 2" key="2">
    <citation type="journal article" date="2022" name="Mol. Ecol. Resour.">
        <title>The genomes of chicory, endive, great burdock and yacon provide insights into Asteraceae paleo-polyploidization history and plant inulin production.</title>
        <authorList>
            <person name="Fan W."/>
            <person name="Wang S."/>
            <person name="Wang H."/>
            <person name="Wang A."/>
            <person name="Jiang F."/>
            <person name="Liu H."/>
            <person name="Zhao H."/>
            <person name="Xu D."/>
            <person name="Zhang Y."/>
        </authorList>
    </citation>
    <scope>NUCLEOTIDE SEQUENCE [LARGE SCALE GENOMIC DNA]</scope>
    <source>
        <strain evidence="2">cv. Punajuju</strain>
        <tissue evidence="1">Leaves</tissue>
    </source>
</reference>
<protein>
    <submittedName>
        <fullName evidence="1">Uncharacterized protein</fullName>
    </submittedName>
</protein>
<name>A0ACB9GEE6_CICIN</name>
<keyword evidence="2" id="KW-1185">Reference proteome</keyword>
<evidence type="ECO:0000313" key="2">
    <source>
        <dbReference type="Proteomes" id="UP001055811"/>
    </source>
</evidence>
<sequence length="1059" mass="119838">MTGEKGEASKKTEDAIDTNSPYYIHASDYPKQMQVNEVLNDNNFNEWKQEMINFLFAKNKIGLVDGSIKKPESTSPMYMAWMRADAMIKGWMTTAMEKSIRTSVRYANTSAEIWKDLEERFKKEGAPRAYELKQSLGNARQEGASVSSYYTKLRTIWDELQLVLPMPRCTCNGCECALGKRFNDLKEKERIYEFLMGLDEDFSIIRTQILAMKPAPSLGAMYHLVAEDEQQRAISGGSRRATGDAAAFQVNLMDRKAPWQTQGTVQTANKGAQRVSRQGNEKTEKCTFCGKEGHVKDGCFKRIGYPDWWPGKKDKSKPKAACVEIGPSPVPGLTDEQYRLFVKHFKEDGIKEPNPKANLAALIYVDDVIIVGNNKEKIEHTKSSLDDRFSIKDLGNLKYFLGIEVARTNEGLVLSQRKYTFDILEDSGLLGCRPSRFPMEQNLKLDKGEDEDRVDASMYRRLIGRLLYLQATRPDITYVINVLSQFVSDPRQNHWDAATRVLRYLKNTLGQGILLPKKGELELTAYSDSDWLGCPFSRRSRTGYLLFLGGAPISWKSKKQSVVSRSSAEAEYRAMATAVSEILWVRCYDISLMEDRKANIIAVTSIIFLICVIIVARVVLDLKRSFFLIVGAAVAAISGVIALYFIRRHLRHRRSMMEIRLASEGKELRIEYSFLRKVAGLPTKFRYKELEEVTDDWKSLIGKGASAFVFKGIMKDGTAVAVKRIQHEEERGEKEFRSEIAAIASVQHVNLVRLFGYCIHNNLRFLVYEFIPNGSLANWIFSRPRSATRSTDVTGGCLSWNLRSAVALDVAKALAYLHHDCRSRVLHLDVKPENILLDENHRAIVSDFGLSKLMTRDQSRVLTTLRGTKGYLAPEWLLELGVTEKSDVFSYGMVLLELIGGRRNVTVIDTGGAGDRSKRKFQYFPKIVTDKLKSGRIMEVVDQRLLDLGGIDEKEVMKLVHVALWCIQEKVRRRPTMLEVVKWLEGRVAVEEPPETQMIVVDLLSIEDDEDDEGEGQNGNKRKKPRVIARAASQLTGCLATNSVSSKSFSYSMSIISPR</sequence>
<dbReference type="EMBL" id="CM042010">
    <property type="protein sequence ID" value="KAI3781889.1"/>
    <property type="molecule type" value="Genomic_DNA"/>
</dbReference>
<dbReference type="Proteomes" id="UP001055811">
    <property type="component" value="Linkage Group LG02"/>
</dbReference>
<organism evidence="1 2">
    <name type="scientific">Cichorium intybus</name>
    <name type="common">Chicory</name>
    <dbReference type="NCBI Taxonomy" id="13427"/>
    <lineage>
        <taxon>Eukaryota</taxon>
        <taxon>Viridiplantae</taxon>
        <taxon>Streptophyta</taxon>
        <taxon>Embryophyta</taxon>
        <taxon>Tracheophyta</taxon>
        <taxon>Spermatophyta</taxon>
        <taxon>Magnoliopsida</taxon>
        <taxon>eudicotyledons</taxon>
        <taxon>Gunneridae</taxon>
        <taxon>Pentapetalae</taxon>
        <taxon>asterids</taxon>
        <taxon>campanulids</taxon>
        <taxon>Asterales</taxon>
        <taxon>Asteraceae</taxon>
        <taxon>Cichorioideae</taxon>
        <taxon>Cichorieae</taxon>
        <taxon>Cichoriinae</taxon>
        <taxon>Cichorium</taxon>
    </lineage>
</organism>
<comment type="caution">
    <text evidence="1">The sequence shown here is derived from an EMBL/GenBank/DDBJ whole genome shotgun (WGS) entry which is preliminary data.</text>
</comment>
<proteinExistence type="predicted"/>
<accession>A0ACB9GEE6</accession>
<evidence type="ECO:0000313" key="1">
    <source>
        <dbReference type="EMBL" id="KAI3781889.1"/>
    </source>
</evidence>